<evidence type="ECO:0000313" key="5">
    <source>
        <dbReference type="Proteomes" id="UP001163387"/>
    </source>
</evidence>
<feature type="compositionally biased region" description="Basic and acidic residues" evidence="2">
    <location>
        <begin position="139"/>
        <end position="152"/>
    </location>
</feature>
<accession>A0ABN6T0C9</accession>
<evidence type="ECO:0000256" key="1">
    <source>
        <dbReference type="ARBA" id="ARBA00023172"/>
    </source>
</evidence>
<dbReference type="SMART" id="SM01126">
    <property type="entry name" value="DDE_Tnp_IS1595"/>
    <property type="match status" value="1"/>
</dbReference>
<protein>
    <recommendedName>
        <fullName evidence="3">ISXO2-like transposase domain-containing protein</fullName>
    </recommendedName>
</protein>
<keyword evidence="1" id="KW-0233">DNA recombination</keyword>
<gene>
    <name evidence="4" type="ORF">SHM_25250</name>
</gene>
<evidence type="ECO:0000256" key="2">
    <source>
        <dbReference type="SAM" id="MobiDB-lite"/>
    </source>
</evidence>
<name>A0ABN6T0C9_9MOLU</name>
<organism evidence="4 5">
    <name type="scientific">Spiroplasma ixodetis</name>
    <dbReference type="NCBI Taxonomy" id="2141"/>
    <lineage>
        <taxon>Bacteria</taxon>
        <taxon>Bacillati</taxon>
        <taxon>Mycoplasmatota</taxon>
        <taxon>Mollicutes</taxon>
        <taxon>Entomoplasmatales</taxon>
        <taxon>Spiroplasmataceae</taxon>
        <taxon>Spiroplasma</taxon>
    </lineage>
</organism>
<dbReference type="InterPro" id="IPR024445">
    <property type="entry name" value="Tnp_ISXO2-like"/>
</dbReference>
<feature type="region of interest" description="Disordered" evidence="2">
    <location>
        <begin position="131"/>
        <end position="152"/>
    </location>
</feature>
<dbReference type="Proteomes" id="UP001163387">
    <property type="component" value="Chromosome"/>
</dbReference>
<proteinExistence type="predicted"/>
<evidence type="ECO:0000313" key="4">
    <source>
        <dbReference type="EMBL" id="BDT04879.1"/>
    </source>
</evidence>
<dbReference type="PANTHER" id="PTHR10948">
    <property type="entry name" value="TRANSPOSASE"/>
    <property type="match status" value="1"/>
</dbReference>
<keyword evidence="5" id="KW-1185">Reference proteome</keyword>
<dbReference type="InterPro" id="IPR025246">
    <property type="entry name" value="IS30-like_HTH"/>
</dbReference>
<dbReference type="Pfam" id="PF12762">
    <property type="entry name" value="DDE_Tnp_IS1595"/>
    <property type="match status" value="1"/>
</dbReference>
<dbReference type="Pfam" id="PF13936">
    <property type="entry name" value="HTH_38"/>
    <property type="match status" value="1"/>
</dbReference>
<dbReference type="NCBIfam" id="NF033563">
    <property type="entry name" value="transpos_IS30"/>
    <property type="match status" value="1"/>
</dbReference>
<dbReference type="EMBL" id="AP026933">
    <property type="protein sequence ID" value="BDT04879.1"/>
    <property type="molecule type" value="Genomic_DNA"/>
</dbReference>
<dbReference type="NCBIfam" id="NF033547">
    <property type="entry name" value="transpos_IS1595"/>
    <property type="match status" value="1"/>
</dbReference>
<dbReference type="RefSeq" id="WP_281748513.1">
    <property type="nucleotide sequence ID" value="NZ_AP026933.1"/>
</dbReference>
<dbReference type="InterPro" id="IPR051917">
    <property type="entry name" value="Transposase-Integrase"/>
</dbReference>
<evidence type="ECO:0000259" key="3">
    <source>
        <dbReference type="SMART" id="SM01126"/>
    </source>
</evidence>
<feature type="domain" description="ISXO2-like transposase" evidence="3">
    <location>
        <begin position="342"/>
        <end position="482"/>
    </location>
</feature>
<reference evidence="4 5" key="1">
    <citation type="journal article" date="2022" name="Front. Microbiol.">
        <title>Male-killing mechanisms vary between Spiroplasma species.</title>
        <authorList>
            <person name="Arai H."/>
            <person name="Inoue M."/>
            <person name="Kageyama D."/>
        </authorList>
    </citation>
    <scope>NUCLEOTIDE SEQUENCE [LARGE SCALE GENOMIC DNA]</scope>
    <source>
        <strain evidence="5">sHm</strain>
    </source>
</reference>
<sequence length="495" mass="57880">MSYKHIGIDERIYIENQLKFKVKISQIAKNLNQSISTIIREVNRNKDNDHYFSLIAQNKAVNRKKSHIIFHKFKYKDLVKYIQQKLLLGWSPEQIYGRIKNFHKQWAISFKTIYNWIYSGLFDKVTSKNLRRKGKKRRSQENRGKFNGKSIKERDNNVNDRITLGHWEGDTIVSSRGKSKSCLITLVERVSRFTLAMLVKNKTTKVINKNTNFSPHVLVEETMKLNEFNNTFQTEKQCLAYIASLKQIKCSRCSSFNLNTSNLRRMRCLKCHQTFSILTGTIFSKSQTPLISWFYLIFRWINTKHGIPSTDVAKELGVTLKTAWRMGHKIRSAIAKQKPQFIVEGIVQMDEMYLSHMGFKKQGRSLLNKTLIVGIYEKTTNNLIVKVLKNANSKNLLQFAINHISSKCVVHTDFWKGYRDLKSVFTKHETVNHQDGYVSKTGVNTNQIESVWKHIRRTFKTHIKVAKHHIHLYAKEAAYKFNNIPSFETVMLCFI</sequence>
<dbReference type="InterPro" id="IPR053392">
    <property type="entry name" value="Transposase_IS30-like"/>
</dbReference>
<dbReference type="PANTHER" id="PTHR10948:SF23">
    <property type="entry name" value="TRANSPOSASE INSI FOR INSERTION SEQUENCE ELEMENT IS30A-RELATED"/>
    <property type="match status" value="1"/>
</dbReference>